<dbReference type="GO" id="GO:0010181">
    <property type="term" value="F:FMN binding"/>
    <property type="evidence" value="ECO:0007669"/>
    <property type="project" value="InterPro"/>
</dbReference>
<dbReference type="PANTHER" id="PTHR22893">
    <property type="entry name" value="NADH OXIDOREDUCTASE-RELATED"/>
    <property type="match status" value="1"/>
</dbReference>
<evidence type="ECO:0000259" key="1">
    <source>
        <dbReference type="Pfam" id="PF00724"/>
    </source>
</evidence>
<dbReference type="Pfam" id="PF00724">
    <property type="entry name" value="Oxidored_FMN"/>
    <property type="match status" value="1"/>
</dbReference>
<dbReference type="InterPro" id="IPR013785">
    <property type="entry name" value="Aldolase_TIM"/>
</dbReference>
<dbReference type="RefSeq" id="WP_090294058.1">
    <property type="nucleotide sequence ID" value="NZ_CAXURO020000001.1"/>
</dbReference>
<accession>A0A9Q9DB98</accession>
<dbReference type="Proteomes" id="UP001055460">
    <property type="component" value="Chromosome"/>
</dbReference>
<dbReference type="Gene3D" id="3.20.20.70">
    <property type="entry name" value="Aldolase class I"/>
    <property type="match status" value="1"/>
</dbReference>
<dbReference type="OrthoDB" id="9804454at2"/>
<dbReference type="PANTHER" id="PTHR22893:SF123">
    <property type="entry name" value="NADH:FLAVIN OXIDOREDUCTASE_NADH OXIDASE N-TERMINAL DOMAIN-CONTAINING PROTEIN"/>
    <property type="match status" value="1"/>
</dbReference>
<dbReference type="EMBL" id="CP098807">
    <property type="protein sequence ID" value="USJ25180.1"/>
    <property type="molecule type" value="Genomic_DNA"/>
</dbReference>
<dbReference type="CDD" id="cd02803">
    <property type="entry name" value="OYE_like_FMN_family"/>
    <property type="match status" value="1"/>
</dbReference>
<evidence type="ECO:0000313" key="2">
    <source>
        <dbReference type="EMBL" id="USJ25180.1"/>
    </source>
</evidence>
<dbReference type="InterPro" id="IPR001155">
    <property type="entry name" value="OxRdtase_FMN_N"/>
</dbReference>
<reference evidence="2" key="1">
    <citation type="submission" date="2022-06" db="EMBL/GenBank/DDBJ databases">
        <title>Physiological and biochemical characterization and genomic elucidation of a strain of the genus Ensifer adhaerens M8 that combines arsenic oxidation and chromium reduction.</title>
        <authorList>
            <person name="Li X."/>
            <person name="Yu c."/>
        </authorList>
    </citation>
    <scope>NUCLEOTIDE SEQUENCE</scope>
    <source>
        <strain evidence="2">M8</strain>
    </source>
</reference>
<feature type="domain" description="NADH:flavin oxidoreductase/NADH oxidase N-terminal" evidence="1">
    <location>
        <begin position="16"/>
        <end position="344"/>
    </location>
</feature>
<dbReference type="AlphaFoldDB" id="A0A9Q9DB98"/>
<evidence type="ECO:0000313" key="3">
    <source>
        <dbReference type="Proteomes" id="UP001055460"/>
    </source>
</evidence>
<protein>
    <submittedName>
        <fullName evidence="2">NADH:flavin oxidoreductase</fullName>
    </submittedName>
</protein>
<proteinExistence type="predicted"/>
<gene>
    <name evidence="2" type="ORF">NE863_09505</name>
</gene>
<sequence>MNAPFGIASPAFTGTRLKRLDFANRLSVAPMTRISATAAGAPSERMQHYYQRFARGGFSLITTEGIYTDKAYSQTYKDQPGLTDREQALAWRPIVETVHAEGGRIFAQLMHGGALAQGNPHRPETVGPSAVRPKGSQLTGYHGDGPYALPREISDSEIAEAIEGFASAARFAIEVAGFDGIEIHGANGYLLDQFFTDFSNRRADRWGGDIVERLGLSLEVLKAVRVAIGPDVPLGLRLSQGKVNDFRHKWAEREQGAARVFEALAESPADFVHVTEFEAWKPAFEGGDASLVSLARRHAPRLFIIANGSLHDLARAEEVMEAGADMIALGRGALVNPDWPQLTAKRTALRPFDLPFLAPISDIKDSELAL</sequence>
<organism evidence="2 3">
    <name type="scientific">Ensifer adhaerens</name>
    <name type="common">Sinorhizobium morelense</name>
    <dbReference type="NCBI Taxonomy" id="106592"/>
    <lineage>
        <taxon>Bacteria</taxon>
        <taxon>Pseudomonadati</taxon>
        <taxon>Pseudomonadota</taxon>
        <taxon>Alphaproteobacteria</taxon>
        <taxon>Hyphomicrobiales</taxon>
        <taxon>Rhizobiaceae</taxon>
        <taxon>Sinorhizobium/Ensifer group</taxon>
        <taxon>Ensifer</taxon>
    </lineage>
</organism>
<name>A0A9Q9DB98_ENSAD</name>
<dbReference type="InterPro" id="IPR045247">
    <property type="entry name" value="Oye-like"/>
</dbReference>
<dbReference type="SUPFAM" id="SSF51395">
    <property type="entry name" value="FMN-linked oxidoreductases"/>
    <property type="match status" value="1"/>
</dbReference>
<dbReference type="GO" id="GO:0016491">
    <property type="term" value="F:oxidoreductase activity"/>
    <property type="evidence" value="ECO:0007669"/>
    <property type="project" value="InterPro"/>
</dbReference>